<name>A0ABQ7YQA6_BRANA</name>
<protein>
    <submittedName>
        <fullName evidence="1">Uncharacterized protein</fullName>
    </submittedName>
</protein>
<sequence>AFFQNLIFFQASLAPPRLLFSDLGLSGDCLIFPEKYEVRGLMRFGGVTTFCFQLCFRELASVRASSARSEIGNLLTVRCNRLVRGRRFSQTLWSLLGGQMSSWERVYPSVILSSQNMVPIRALLWCFETFPLYL</sequence>
<feature type="non-terminal residue" evidence="1">
    <location>
        <position position="1"/>
    </location>
</feature>
<keyword evidence="2" id="KW-1185">Reference proteome</keyword>
<comment type="caution">
    <text evidence="1">The sequence shown here is derived from an EMBL/GenBank/DDBJ whole genome shotgun (WGS) entry which is preliminary data.</text>
</comment>
<proteinExistence type="predicted"/>
<organism evidence="1 2">
    <name type="scientific">Brassica napus</name>
    <name type="common">Rape</name>
    <dbReference type="NCBI Taxonomy" id="3708"/>
    <lineage>
        <taxon>Eukaryota</taxon>
        <taxon>Viridiplantae</taxon>
        <taxon>Streptophyta</taxon>
        <taxon>Embryophyta</taxon>
        <taxon>Tracheophyta</taxon>
        <taxon>Spermatophyta</taxon>
        <taxon>Magnoliopsida</taxon>
        <taxon>eudicotyledons</taxon>
        <taxon>Gunneridae</taxon>
        <taxon>Pentapetalae</taxon>
        <taxon>rosids</taxon>
        <taxon>malvids</taxon>
        <taxon>Brassicales</taxon>
        <taxon>Brassicaceae</taxon>
        <taxon>Brassiceae</taxon>
        <taxon>Brassica</taxon>
    </lineage>
</organism>
<reference evidence="1 2" key="1">
    <citation type="submission" date="2021-05" db="EMBL/GenBank/DDBJ databases">
        <title>Genome Assembly of Synthetic Allotetraploid Brassica napus Reveals Homoeologous Exchanges between Subgenomes.</title>
        <authorList>
            <person name="Davis J.T."/>
        </authorList>
    </citation>
    <scope>NUCLEOTIDE SEQUENCE [LARGE SCALE GENOMIC DNA]</scope>
    <source>
        <strain evidence="2">cv. Da-Ae</strain>
        <tissue evidence="1">Seedling</tissue>
    </source>
</reference>
<evidence type="ECO:0000313" key="2">
    <source>
        <dbReference type="Proteomes" id="UP000824890"/>
    </source>
</evidence>
<dbReference type="Proteomes" id="UP000824890">
    <property type="component" value="Unassembled WGS sequence"/>
</dbReference>
<accession>A0ABQ7YQA6</accession>
<dbReference type="EMBL" id="JAGKQM010000017">
    <property type="protein sequence ID" value="KAH0870380.1"/>
    <property type="molecule type" value="Genomic_DNA"/>
</dbReference>
<evidence type="ECO:0000313" key="1">
    <source>
        <dbReference type="EMBL" id="KAH0870380.1"/>
    </source>
</evidence>
<gene>
    <name evidence="1" type="ORF">HID58_077402</name>
</gene>